<reference evidence="2 3" key="1">
    <citation type="submission" date="2016-12" db="EMBL/GenBank/DDBJ databases">
        <authorList>
            <person name="Song W.-J."/>
            <person name="Kurnit D.M."/>
        </authorList>
    </citation>
    <scope>NUCLEOTIDE SEQUENCE [LARGE SCALE GENOMIC DNA]</scope>
    <source>
        <strain evidence="2 3">ATCC 49181</strain>
    </source>
</reference>
<keyword evidence="3" id="KW-1185">Reference proteome</keyword>
<dbReference type="InterPro" id="IPR010359">
    <property type="entry name" value="IrrE_HExxH"/>
</dbReference>
<protein>
    <recommendedName>
        <fullName evidence="1">IrrE N-terminal-like domain-containing protein</fullName>
    </recommendedName>
</protein>
<evidence type="ECO:0000259" key="1">
    <source>
        <dbReference type="Pfam" id="PF06114"/>
    </source>
</evidence>
<feature type="domain" description="IrrE N-terminal-like" evidence="1">
    <location>
        <begin position="54"/>
        <end position="134"/>
    </location>
</feature>
<evidence type="ECO:0000313" key="2">
    <source>
        <dbReference type="EMBL" id="SIO01560.1"/>
    </source>
</evidence>
<sequence length="322" mass="36781">MTPVEKMAKRLLDRHNLKPPYDLETLVEIYASVEYFHFPFEADGITIGIGGESKPQVLINTSPPETRRKFTLAHELGHIIIPWHTGTIVSHSFNADANVEYKEMEIEANLFAAELLIPSGWLQELQQSFSSVELFIKAVLVDTGASRDAVLIQAFKTINIPIVCAQVDSNGYLIRDYCTKIAPSPVLLNGRNLLEDKIFSMAYLEEDFILGDRYYKSWTFDDKGIEEVDRREWRDILNQILDETESRHLLQSINAVLASKYNSNKDHLSEKELCSLAMRAYDGKGKFDKIVVHPLFPQYIVKRIKELIAKYKRKGAGLTESR</sequence>
<accession>A0A1N6G244</accession>
<organism evidence="2 3">
    <name type="scientific">Nitrosomonas cryotolerans ATCC 49181</name>
    <dbReference type="NCBI Taxonomy" id="1131553"/>
    <lineage>
        <taxon>Bacteria</taxon>
        <taxon>Pseudomonadati</taxon>
        <taxon>Pseudomonadota</taxon>
        <taxon>Betaproteobacteria</taxon>
        <taxon>Nitrosomonadales</taxon>
        <taxon>Nitrosomonadaceae</taxon>
        <taxon>Nitrosomonas</taxon>
    </lineage>
</organism>
<gene>
    <name evidence="2" type="ORF">SAMN02743940_0512</name>
</gene>
<name>A0A1N6G244_9PROT</name>
<dbReference type="RefSeq" id="WP_028462014.1">
    <property type="nucleotide sequence ID" value="NZ_FSRO01000001.1"/>
</dbReference>
<dbReference type="AlphaFoldDB" id="A0A1N6G244"/>
<dbReference type="PANTHER" id="PTHR43236:SF2">
    <property type="entry name" value="BLL0069 PROTEIN"/>
    <property type="match status" value="1"/>
</dbReference>
<proteinExistence type="predicted"/>
<evidence type="ECO:0000313" key="3">
    <source>
        <dbReference type="Proteomes" id="UP000185062"/>
    </source>
</evidence>
<dbReference type="eggNOG" id="COG2856">
    <property type="taxonomic scope" value="Bacteria"/>
</dbReference>
<dbReference type="Pfam" id="PF06114">
    <property type="entry name" value="Peptidase_M78"/>
    <property type="match status" value="1"/>
</dbReference>
<dbReference type="Proteomes" id="UP000185062">
    <property type="component" value="Unassembled WGS sequence"/>
</dbReference>
<dbReference type="InterPro" id="IPR052345">
    <property type="entry name" value="Rad_response_metalloprotease"/>
</dbReference>
<dbReference type="PANTHER" id="PTHR43236">
    <property type="entry name" value="ANTITOXIN HIGA1"/>
    <property type="match status" value="1"/>
</dbReference>
<dbReference type="EMBL" id="FSRO01000001">
    <property type="protein sequence ID" value="SIO01560.1"/>
    <property type="molecule type" value="Genomic_DNA"/>
</dbReference>
<dbReference type="Gene3D" id="1.10.10.2910">
    <property type="match status" value="1"/>
</dbReference>